<accession>A0A1A8V6Y1</accession>
<dbReference type="SMART" id="SM00801">
    <property type="entry name" value="dDENN"/>
    <property type="match status" value="1"/>
</dbReference>
<proteinExistence type="inferred from homology"/>
<dbReference type="Gene3D" id="3.30.450.200">
    <property type="match status" value="1"/>
</dbReference>
<dbReference type="InterPro" id="IPR047278">
    <property type="entry name" value="DEN5A/B"/>
</dbReference>
<reference evidence="11" key="1">
    <citation type="submission" date="2016-05" db="EMBL/GenBank/DDBJ databases">
        <authorList>
            <person name="Lavstsen T."/>
            <person name="Jespersen J.S."/>
        </authorList>
    </citation>
    <scope>NUCLEOTIDE SEQUENCE</scope>
    <source>
        <tissue evidence="11">Brain</tissue>
    </source>
</reference>
<dbReference type="PROSITE" id="PS50211">
    <property type="entry name" value="DENN"/>
    <property type="match status" value="1"/>
</dbReference>
<organism evidence="11">
    <name type="scientific">Nothobranchius furzeri</name>
    <name type="common">Turquoise killifish</name>
    <dbReference type="NCBI Taxonomy" id="105023"/>
    <lineage>
        <taxon>Eukaryota</taxon>
        <taxon>Metazoa</taxon>
        <taxon>Chordata</taxon>
        <taxon>Craniata</taxon>
        <taxon>Vertebrata</taxon>
        <taxon>Euteleostomi</taxon>
        <taxon>Actinopterygii</taxon>
        <taxon>Neopterygii</taxon>
        <taxon>Teleostei</taxon>
        <taxon>Neoteleostei</taxon>
        <taxon>Acanthomorphata</taxon>
        <taxon>Ovalentaria</taxon>
        <taxon>Atherinomorphae</taxon>
        <taxon>Cyprinodontiformes</taxon>
        <taxon>Nothobranchiidae</taxon>
        <taxon>Nothobranchius</taxon>
    </lineage>
</organism>
<dbReference type="Pfam" id="PF03456">
    <property type="entry name" value="uDENN"/>
    <property type="match status" value="1"/>
</dbReference>
<evidence type="ECO:0000256" key="7">
    <source>
        <dbReference type="PROSITE-ProRule" id="PRU00152"/>
    </source>
</evidence>
<gene>
    <name evidence="11" type="primary">DENND5A</name>
</gene>
<keyword evidence="5" id="KW-0677">Repeat</keyword>
<comment type="caution">
    <text evidence="7">Lacks conserved residue(s) required for the propagation of feature annotation.</text>
</comment>
<evidence type="ECO:0000256" key="1">
    <source>
        <dbReference type="ARBA" id="ARBA00004370"/>
    </source>
</evidence>
<dbReference type="InterPro" id="IPR036392">
    <property type="entry name" value="PLAT/LH2_dom_sf"/>
</dbReference>
<keyword evidence="3" id="KW-0597">Phosphoprotein</keyword>
<evidence type="ECO:0000259" key="8">
    <source>
        <dbReference type="PROSITE" id="PS50095"/>
    </source>
</evidence>
<evidence type="ECO:0000259" key="10">
    <source>
        <dbReference type="PROSITE" id="PS50826"/>
    </source>
</evidence>
<keyword evidence="6" id="KW-0472">Membrane</keyword>
<comment type="similarity">
    <text evidence="2">Belongs to the RAB6IP1 family.</text>
</comment>
<dbReference type="InterPro" id="IPR004012">
    <property type="entry name" value="Run_dom"/>
</dbReference>
<dbReference type="InterPro" id="IPR037516">
    <property type="entry name" value="Tripartite_DENN"/>
</dbReference>
<dbReference type="InterPro" id="IPR043153">
    <property type="entry name" value="DENN_C"/>
</dbReference>
<comment type="subcellular location">
    <subcellularLocation>
        <location evidence="1">Membrane</location>
    </subcellularLocation>
</comment>
<reference evidence="11" key="2">
    <citation type="submission" date="2016-06" db="EMBL/GenBank/DDBJ databases">
        <title>The genome of a short-lived fish provides insights into sex chromosome evolution and the genetic control of aging.</title>
        <authorList>
            <person name="Reichwald K."/>
            <person name="Felder M."/>
            <person name="Petzold A."/>
            <person name="Koch P."/>
            <person name="Groth M."/>
            <person name="Platzer M."/>
        </authorList>
    </citation>
    <scope>NUCLEOTIDE SEQUENCE</scope>
    <source>
        <tissue evidence="11">Brain</tissue>
    </source>
</reference>
<evidence type="ECO:0000313" key="11">
    <source>
        <dbReference type="EMBL" id="SBS54993.1"/>
    </source>
</evidence>
<dbReference type="GO" id="GO:0016020">
    <property type="term" value="C:membrane"/>
    <property type="evidence" value="ECO:0007669"/>
    <property type="project" value="UniProtKB-SubCell"/>
</dbReference>
<dbReference type="FunFam" id="1.20.58.900:FF:000007">
    <property type="entry name" value="DENN domain-containing protein 5B"/>
    <property type="match status" value="1"/>
</dbReference>
<dbReference type="GO" id="GO:0005085">
    <property type="term" value="F:guanyl-nucleotide exchange factor activity"/>
    <property type="evidence" value="ECO:0007669"/>
    <property type="project" value="UniProtKB-KW"/>
</dbReference>
<dbReference type="Pfam" id="PF02141">
    <property type="entry name" value="DENN"/>
    <property type="match status" value="1"/>
</dbReference>
<evidence type="ECO:0000256" key="6">
    <source>
        <dbReference type="ARBA" id="ARBA00023136"/>
    </source>
</evidence>
<dbReference type="CDD" id="cd17690">
    <property type="entry name" value="RUN1_DENND5A"/>
    <property type="match status" value="1"/>
</dbReference>
<dbReference type="SMART" id="SM00593">
    <property type="entry name" value="RUN"/>
    <property type="match status" value="2"/>
</dbReference>
<sequence>MTTGFSSGSSRFADYFVICGLDTESGLEPDELSGENFEQSPLRRTFKSKVLAHYPDNVEGNPFDQDAVGMLCMPKGLSFRTQVDSREPHFHSFIITREDGSRTYGFALTFFEEVTSKQICSAMQTLYHMHNAEQYDILHTPTSPQGPEDQRLSQPRPVLHAAPAISRLQRFNSYDISRDTLYVSKCICLITPMAFAQACRKVLEQLHQAVTSPQPPPLPLESYVYNLLYEVPQPPSGRSLKFSGVHGPIVCQRPSTSELPLFDFAMGEVFHLLGVENVLQLFTCALLEMQILLYSQHYQRLMTVAESITALMFPFQWQHVYVPILPASLLHFLDAPVPYLMGLHSNGQDDRTKLELPQEANLCFVDIDNHFIELPEELPQFPNKLEFIQEISEVLMSFDVSPEGSIQSSDSQAKYRSFRSVDMVSDKRNGNLASPLNSYLLRENQTIARLQALVKRTGVSLEKLEVKEDASCNKDVRVQCDEDELKMHQLNIQVREVFANRFTQMFADYEVFVIQPSHDKESWFTNRDQMQNFDKASFLSDQPEPYLPFLSRFLETQMFASFIDSKILCHDDEDKEPTLRVFDARVEKIRMLNVRTPTLRTSMYQKCTNIEESEKAIEMRVTKIDHTALHPHLLDMKIGQGRYEQGFFPRLQSDVLSSGPTSNKWAKRSAPAQWRRRDRQKQHAEHLYLDNDQREKYIQEARNLGTTIRQPKLSNLSPSVIAQTNWKFVEGLLKECRNKTKRMLVEKMGREAVELGHGEVSITGVEENTLIASLCDLLERIWSHGLQVKQGKSALWSHLLHYQDSKEKNATPGSLGPPGFIHDTERRKSDGGGSAMPPLRISLIQDMRHIQNISEIKTDVGKARAWVRLSMEKKLLSRHLKQLLSDHELTKKLYKRYAFLRCDDEKEQFLYHLLSFNAVDYFCFTNVFTTIMIPYHVVIVPSKKLGGSMFTANPWVCVSGELSETGVLQVPRNTLEITFECQNLGKLTTVQMGHDNSGLYAKWLVEFVVIRNEITGHTYKFPCGRWLGKGVDDGSLERILVGEPMTPSTENDERMCRTPPMQQSPGMMRRFVTISPSSKPKLNPGQIQEGVGEAINGIVKHFHKPEKERGSLTLLLCGEYGLVWALEQVFQHGFKSPRLFKNVFIWDFLEKAQVYFESAEQREVAPDENWQTRVRHFCRFMRAINSTSRNIGKDGKFQMLVCLGARDHLLHHWIALLADCPITSQMYEDTALIKDRSLVNSLIRVLQTLQEFNITLEASLIKGVGI</sequence>
<dbReference type="InterPro" id="IPR047294">
    <property type="entry name" value="RUN1_DENND5A"/>
</dbReference>
<dbReference type="InterPro" id="IPR047277">
    <property type="entry name" value="PLAT_RAB6IP1"/>
</dbReference>
<dbReference type="FunFam" id="1.20.58.900:FF:000003">
    <property type="entry name" value="DENN domain containing 5A"/>
    <property type="match status" value="1"/>
</dbReference>
<evidence type="ECO:0000256" key="3">
    <source>
        <dbReference type="ARBA" id="ARBA00022553"/>
    </source>
</evidence>
<dbReference type="Gene3D" id="2.60.60.20">
    <property type="entry name" value="PLAT/LH2 domain"/>
    <property type="match status" value="1"/>
</dbReference>
<dbReference type="SMART" id="SM00799">
    <property type="entry name" value="DENN"/>
    <property type="match status" value="1"/>
</dbReference>
<feature type="domain" description="UDENN" evidence="9">
    <location>
        <begin position="30"/>
        <end position="576"/>
    </location>
</feature>
<dbReference type="GO" id="GO:0042147">
    <property type="term" value="P:retrograde transport, endosome to Golgi"/>
    <property type="evidence" value="ECO:0007669"/>
    <property type="project" value="TreeGrafter"/>
</dbReference>
<dbReference type="GO" id="GO:0031267">
    <property type="term" value="F:small GTPase binding"/>
    <property type="evidence" value="ECO:0007669"/>
    <property type="project" value="InterPro"/>
</dbReference>
<dbReference type="Pfam" id="PF02759">
    <property type="entry name" value="RUN"/>
    <property type="match status" value="2"/>
</dbReference>
<evidence type="ECO:0000256" key="5">
    <source>
        <dbReference type="ARBA" id="ARBA00022737"/>
    </source>
</evidence>
<dbReference type="FunFam" id="1.20.58.900:FF:000008">
    <property type="entry name" value="DENN domain containing 5B"/>
    <property type="match status" value="1"/>
</dbReference>
<dbReference type="Pfam" id="PF01477">
    <property type="entry name" value="PLAT"/>
    <property type="match status" value="1"/>
</dbReference>
<dbReference type="Gene3D" id="3.40.50.11500">
    <property type="match status" value="1"/>
</dbReference>
<dbReference type="SMART" id="SM00800">
    <property type="entry name" value="uDENN"/>
    <property type="match status" value="1"/>
</dbReference>
<protein>
    <submittedName>
        <fullName evidence="11">DENN/MADD domain containing 5A</fullName>
    </submittedName>
</protein>
<dbReference type="SUPFAM" id="SSF49723">
    <property type="entry name" value="Lipase/lipooxygenase domain (PLAT/LH2 domain)"/>
    <property type="match status" value="1"/>
</dbReference>
<dbReference type="FunFam" id="2.60.60.20:FF:000001">
    <property type="entry name" value="DENN domain containing 5B"/>
    <property type="match status" value="1"/>
</dbReference>
<dbReference type="Gene3D" id="1.20.58.900">
    <property type="match status" value="3"/>
</dbReference>
<evidence type="ECO:0000256" key="4">
    <source>
        <dbReference type="ARBA" id="ARBA00022658"/>
    </source>
</evidence>
<dbReference type="CDD" id="cd01757">
    <property type="entry name" value="PLAT_RAB6IP1"/>
    <property type="match status" value="1"/>
</dbReference>
<dbReference type="SUPFAM" id="SSF140741">
    <property type="entry name" value="RUN domain-like"/>
    <property type="match status" value="2"/>
</dbReference>
<evidence type="ECO:0000259" key="9">
    <source>
        <dbReference type="PROSITE" id="PS50211"/>
    </source>
</evidence>
<dbReference type="PROSITE" id="PS50095">
    <property type="entry name" value="PLAT"/>
    <property type="match status" value="1"/>
</dbReference>
<dbReference type="InterPro" id="IPR001194">
    <property type="entry name" value="cDENN_dom"/>
</dbReference>
<dbReference type="GO" id="GO:0005802">
    <property type="term" value="C:trans-Golgi network"/>
    <property type="evidence" value="ECO:0007669"/>
    <property type="project" value="TreeGrafter"/>
</dbReference>
<dbReference type="InterPro" id="IPR001024">
    <property type="entry name" value="PLAT/LH2_dom"/>
</dbReference>
<dbReference type="PROSITE" id="PS50826">
    <property type="entry name" value="RUN"/>
    <property type="match status" value="2"/>
</dbReference>
<name>A0A1A8V6Y1_NOTFU</name>
<feature type="domain" description="RUN" evidence="10">
    <location>
        <begin position="1113"/>
        <end position="1259"/>
    </location>
</feature>
<dbReference type="InterPro" id="IPR037213">
    <property type="entry name" value="Run_dom_sf"/>
</dbReference>
<keyword evidence="4" id="KW-0344">Guanine-nucleotide releasing factor</keyword>
<dbReference type="AlphaFoldDB" id="A0A1A8V6Y1"/>
<dbReference type="GO" id="GO:0005829">
    <property type="term" value="C:cytosol"/>
    <property type="evidence" value="ECO:0007669"/>
    <property type="project" value="GOC"/>
</dbReference>
<dbReference type="InterPro" id="IPR005113">
    <property type="entry name" value="uDENN_dom"/>
</dbReference>
<dbReference type="GeneID" id="107381421"/>
<dbReference type="Pfam" id="PF03455">
    <property type="entry name" value="dDENN"/>
    <property type="match status" value="1"/>
</dbReference>
<dbReference type="RefSeq" id="XP_054588032.1">
    <property type="nucleotide sequence ID" value="XM_054732057.2"/>
</dbReference>
<dbReference type="PANTHER" id="PTHR46070">
    <property type="entry name" value="PINSTRIPE, ISOFORM A"/>
    <property type="match status" value="1"/>
</dbReference>
<feature type="domain" description="RUN" evidence="10">
    <location>
        <begin position="765"/>
        <end position="929"/>
    </location>
</feature>
<feature type="domain" description="PLAT" evidence="8">
    <location>
        <begin position="933"/>
        <end position="1041"/>
    </location>
</feature>
<dbReference type="PANTHER" id="PTHR46070:SF2">
    <property type="entry name" value="DENN DOMAIN-CONTAINING PROTEIN 5A"/>
    <property type="match status" value="1"/>
</dbReference>
<evidence type="ECO:0000256" key="2">
    <source>
        <dbReference type="ARBA" id="ARBA00006664"/>
    </source>
</evidence>
<dbReference type="EMBL" id="HAEJ01014536">
    <property type="protein sequence ID" value="SBS54993.1"/>
    <property type="molecule type" value="Transcribed_RNA"/>
</dbReference>
<dbReference type="InterPro" id="IPR005112">
    <property type="entry name" value="dDENN_dom"/>
</dbReference>